<organism evidence="5 6">
    <name type="scientific">Teratosphaeria destructans</name>
    <dbReference type="NCBI Taxonomy" id="418781"/>
    <lineage>
        <taxon>Eukaryota</taxon>
        <taxon>Fungi</taxon>
        <taxon>Dikarya</taxon>
        <taxon>Ascomycota</taxon>
        <taxon>Pezizomycotina</taxon>
        <taxon>Dothideomycetes</taxon>
        <taxon>Dothideomycetidae</taxon>
        <taxon>Mycosphaerellales</taxon>
        <taxon>Teratosphaeriaceae</taxon>
        <taxon>Teratosphaeria</taxon>
    </lineage>
</organism>
<evidence type="ECO:0000313" key="6">
    <source>
        <dbReference type="Proteomes" id="UP001138500"/>
    </source>
</evidence>
<keyword evidence="6" id="KW-1185">Reference proteome</keyword>
<evidence type="ECO:0000259" key="4">
    <source>
        <dbReference type="PROSITE" id="PS51186"/>
    </source>
</evidence>
<evidence type="ECO:0000256" key="3">
    <source>
        <dbReference type="SAM" id="MobiDB-lite"/>
    </source>
</evidence>
<reference evidence="5 6" key="1">
    <citation type="journal article" date="2018" name="IMA Fungus">
        <title>IMA Genome-F 10: Nine draft genome sequences of Claviceps purpurea s.lat., including C. arundinis, C. humidiphila, and C. cf. spartinae, pseudomolecules for the pitch canker pathogen Fusarium circinatum, draft genome of Davidsoniella eucalypti, Grosmannia galeiformis, Quambalaria eucalypti, and Teratosphaeria destructans.</title>
        <authorList>
            <person name="Wingfield B.D."/>
            <person name="Liu M."/>
            <person name="Nguyen H.D."/>
            <person name="Lane F.A."/>
            <person name="Morgan S.W."/>
            <person name="De Vos L."/>
            <person name="Wilken P.M."/>
            <person name="Duong T.A."/>
            <person name="Aylward J."/>
            <person name="Coetzee M.P."/>
            <person name="Dadej K."/>
            <person name="De Beer Z.W."/>
            <person name="Findlay W."/>
            <person name="Havenga M."/>
            <person name="Kolarik M."/>
            <person name="Menzies J.G."/>
            <person name="Naidoo K."/>
            <person name="Pochopski O."/>
            <person name="Shoukouhi P."/>
            <person name="Santana Q.C."/>
            <person name="Seifert K.A."/>
            <person name="Soal N."/>
            <person name="Steenkamp E.T."/>
            <person name="Tatham C.T."/>
            <person name="van der Nest M.A."/>
            <person name="Wingfield M.J."/>
        </authorList>
    </citation>
    <scope>NUCLEOTIDE SEQUENCE [LARGE SCALE GENOMIC DNA]</scope>
    <source>
        <strain evidence="5">CMW44962</strain>
    </source>
</reference>
<dbReference type="Pfam" id="PF13508">
    <property type="entry name" value="Acetyltransf_7"/>
    <property type="match status" value="1"/>
</dbReference>
<dbReference type="GO" id="GO:0016747">
    <property type="term" value="F:acyltransferase activity, transferring groups other than amino-acyl groups"/>
    <property type="evidence" value="ECO:0007669"/>
    <property type="project" value="InterPro"/>
</dbReference>
<dbReference type="AlphaFoldDB" id="A0A9W7SVE2"/>
<dbReference type="OrthoDB" id="3687641at2759"/>
<dbReference type="InterPro" id="IPR000182">
    <property type="entry name" value="GNAT_dom"/>
</dbReference>
<comment type="similarity">
    <text evidence="2">Belongs to the ustYa family.</text>
</comment>
<evidence type="ECO:0000256" key="2">
    <source>
        <dbReference type="ARBA" id="ARBA00035112"/>
    </source>
</evidence>
<dbReference type="InterPro" id="IPR016181">
    <property type="entry name" value="Acyl_CoA_acyltransferase"/>
</dbReference>
<sequence>MDYGKTKFQGRPSAKNNEAWSDLILRGLTRISADEAAPMHNKTMPIPDDPDHYIISLAVFHQLHCLNAIRFAVWNETMDVEKEAQHHETKISHLDHCVDLLRQALMCAADITPFVWARDPRDGKLHGITTTAHTCRDWDPIEQWAANRPIVTGFNVTKPIERDPLGWGGFQYVMDYGEITDWEAQRDDYEAWAHAKTHEQHLRGHVGYLDKTNYSQVERPNFELVKVSRDDIPALLQVHSEAFAHDRFSQFMLQGRPDGTHEARMRQAIESWFDNVDAKLLKAVGEHGQVLGWVCYIVRTQPSSPNPVANGTFPQAPSTTAQQRGGDRDGNRETSLVSRSAQARIGAAMREDLSRAEGEYMIEPKFVVLQALATRPECQRQGIGSRLVRWVVEEADAHKFPCWVHASPAASELYEKMGFVRVGSGEYLLGRAVAGAEDEEVYRFDSMKRAVLGVSAA</sequence>
<dbReference type="PROSITE" id="PS51186">
    <property type="entry name" value="GNAT"/>
    <property type="match status" value="1"/>
</dbReference>
<evidence type="ECO:0000313" key="5">
    <source>
        <dbReference type="EMBL" id="KAH9833935.1"/>
    </source>
</evidence>
<accession>A0A9W7SVE2</accession>
<feature type="domain" description="N-acetyltransferase" evidence="4">
    <location>
        <begin position="296"/>
        <end position="440"/>
    </location>
</feature>
<dbReference type="Gene3D" id="3.40.630.30">
    <property type="match status" value="1"/>
</dbReference>
<protein>
    <recommendedName>
        <fullName evidence="4">N-acetyltransferase domain-containing protein</fullName>
    </recommendedName>
</protein>
<feature type="region of interest" description="Disordered" evidence="3">
    <location>
        <begin position="306"/>
        <end position="337"/>
    </location>
</feature>
<feature type="compositionally biased region" description="Polar residues" evidence="3">
    <location>
        <begin position="306"/>
        <end position="323"/>
    </location>
</feature>
<gene>
    <name evidence="5" type="ORF">Tdes44962_MAKER08731</name>
</gene>
<dbReference type="InterPro" id="IPR021765">
    <property type="entry name" value="UstYa-like"/>
</dbReference>
<dbReference type="Proteomes" id="UP001138500">
    <property type="component" value="Unassembled WGS sequence"/>
</dbReference>
<evidence type="ECO:0000256" key="1">
    <source>
        <dbReference type="ARBA" id="ARBA00004685"/>
    </source>
</evidence>
<dbReference type="Pfam" id="PF11807">
    <property type="entry name" value="UstYa"/>
    <property type="match status" value="1"/>
</dbReference>
<comment type="pathway">
    <text evidence="1">Mycotoxin biosynthesis.</text>
</comment>
<reference evidence="5 6" key="2">
    <citation type="journal article" date="2021" name="Curr. Genet.">
        <title>Genetic response to nitrogen starvation in the aggressive Eucalyptus foliar pathogen Teratosphaeria destructans.</title>
        <authorList>
            <person name="Havenga M."/>
            <person name="Wingfield B.D."/>
            <person name="Wingfield M.J."/>
            <person name="Dreyer L.L."/>
            <person name="Roets F."/>
            <person name="Aylward J."/>
        </authorList>
    </citation>
    <scope>NUCLEOTIDE SEQUENCE [LARGE SCALE GENOMIC DNA]</scope>
    <source>
        <strain evidence="5">CMW44962</strain>
    </source>
</reference>
<proteinExistence type="inferred from homology"/>
<dbReference type="PANTHER" id="PTHR33365:SF4">
    <property type="entry name" value="CYCLOCHLOROTINE BIOSYNTHESIS PROTEIN O"/>
    <property type="match status" value="1"/>
</dbReference>
<dbReference type="EMBL" id="RIBY02001035">
    <property type="protein sequence ID" value="KAH9833935.1"/>
    <property type="molecule type" value="Genomic_DNA"/>
</dbReference>
<comment type="caution">
    <text evidence="5">The sequence shown here is derived from an EMBL/GenBank/DDBJ whole genome shotgun (WGS) entry which is preliminary data.</text>
</comment>
<dbReference type="GO" id="GO:0043386">
    <property type="term" value="P:mycotoxin biosynthetic process"/>
    <property type="evidence" value="ECO:0007669"/>
    <property type="project" value="InterPro"/>
</dbReference>
<dbReference type="SUPFAM" id="SSF55729">
    <property type="entry name" value="Acyl-CoA N-acyltransferases (Nat)"/>
    <property type="match status" value="1"/>
</dbReference>
<dbReference type="PANTHER" id="PTHR33365">
    <property type="entry name" value="YALI0B05434P"/>
    <property type="match status" value="1"/>
</dbReference>
<name>A0A9W7SVE2_9PEZI</name>
<dbReference type="CDD" id="cd04301">
    <property type="entry name" value="NAT_SF"/>
    <property type="match status" value="1"/>
</dbReference>